<name>F0SD88_PSESL</name>
<dbReference type="OrthoDB" id="9801954at2"/>
<proteinExistence type="predicted"/>
<dbReference type="InterPro" id="IPR001173">
    <property type="entry name" value="Glyco_trans_2-like"/>
</dbReference>
<dbReference type="Pfam" id="PF00535">
    <property type="entry name" value="Glycos_transf_2"/>
    <property type="match status" value="1"/>
</dbReference>
<organism evidence="3 4">
    <name type="scientific">Pseudopedobacter saltans (strain ATCC 51119 / DSM 12145 / JCM 21818 / CCUG 39354 / LMG 10337 / NBRC 100064 / NCIMB 13643)</name>
    <name type="common">Pedobacter saltans</name>
    <dbReference type="NCBI Taxonomy" id="762903"/>
    <lineage>
        <taxon>Bacteria</taxon>
        <taxon>Pseudomonadati</taxon>
        <taxon>Bacteroidota</taxon>
        <taxon>Sphingobacteriia</taxon>
        <taxon>Sphingobacteriales</taxon>
        <taxon>Sphingobacteriaceae</taxon>
        <taxon>Pseudopedobacter</taxon>
    </lineage>
</organism>
<evidence type="ECO:0000313" key="3">
    <source>
        <dbReference type="EMBL" id="ADY52874.1"/>
    </source>
</evidence>
<evidence type="ECO:0000256" key="1">
    <source>
        <dbReference type="SAM" id="Phobius"/>
    </source>
</evidence>
<evidence type="ECO:0000313" key="4">
    <source>
        <dbReference type="Proteomes" id="UP000000310"/>
    </source>
</evidence>
<dbReference type="HOGENOM" id="CLU_935860_0_0_10"/>
<dbReference type="Gene3D" id="3.90.550.10">
    <property type="entry name" value="Spore Coat Polysaccharide Biosynthesis Protein SpsA, Chain A"/>
    <property type="match status" value="1"/>
</dbReference>
<keyword evidence="4" id="KW-1185">Reference proteome</keyword>
<keyword evidence="1" id="KW-0812">Transmembrane</keyword>
<dbReference type="EMBL" id="CP002545">
    <property type="protein sequence ID" value="ADY52874.1"/>
    <property type="molecule type" value="Genomic_DNA"/>
</dbReference>
<dbReference type="eggNOG" id="COG1216">
    <property type="taxonomic scope" value="Bacteria"/>
</dbReference>
<dbReference type="RefSeq" id="WP_013633360.1">
    <property type="nucleotide sequence ID" value="NC_015177.1"/>
</dbReference>
<sequence length="313" mass="36103">MRKRSTAIIIATYLRPLLLKNCVDSVLKGDMLPDKIVIAHRDTDELTQSAIDDIRSEYSSNEVKIIKCTVTEPGHIPPIESSLNLIEEELTIILDDDTEVKKNWFRELLSPFDNEEVGVVGGQVFTPSVPTPKLKGKPGTINWYGRYYGNIGWVKSDNLLEVDTVMEGNSAWRTQILKSISIPKIFREDVSPLYGLYLTLTFKKLGYKIIYNSKAYVDHFNGVRAPNLKRDLERLKYGNRNYFYISYVFFSPQKQLFYFLYSTFIGNNASIGIMSFAYNILTGKFDILKRVVAKLWARKDSLIFYFKEFCEKN</sequence>
<protein>
    <submittedName>
        <fullName evidence="3">Glycosyl transferase family 2</fullName>
    </submittedName>
</protein>
<dbReference type="KEGG" id="psn:Pedsa_2326"/>
<dbReference type="InterPro" id="IPR029044">
    <property type="entry name" value="Nucleotide-diphossugar_trans"/>
</dbReference>
<reference evidence="4" key="2">
    <citation type="submission" date="2011-02" db="EMBL/GenBank/DDBJ databases">
        <title>The complete genome of Pedobacter saltans DSM 12145.</title>
        <authorList>
            <consortium name="US DOE Joint Genome Institute (JGI-PGF)"/>
            <person name="Lucas S."/>
            <person name="Copeland A."/>
            <person name="Lapidus A."/>
            <person name="Bruce D."/>
            <person name="Goodwin L."/>
            <person name="Pitluck S."/>
            <person name="Kyrpides N."/>
            <person name="Mavromatis K."/>
            <person name="Pagani I."/>
            <person name="Ivanova N."/>
            <person name="Ovchinnikova G."/>
            <person name="Lu M."/>
            <person name="Detter J.C."/>
            <person name="Han C."/>
            <person name="Land M."/>
            <person name="Hauser L."/>
            <person name="Markowitz V."/>
            <person name="Cheng J.-F."/>
            <person name="Hugenholtz P."/>
            <person name="Woyke T."/>
            <person name="Wu D."/>
            <person name="Tindall B."/>
            <person name="Pomrenke H.G."/>
            <person name="Brambilla E."/>
            <person name="Klenk H.-P."/>
            <person name="Eisen J.A."/>
        </authorList>
    </citation>
    <scope>NUCLEOTIDE SEQUENCE [LARGE SCALE GENOMIC DNA]</scope>
    <source>
        <strain evidence="4">ATCC 51119 / DSM 12145 / JCM 21818 / LMG 10337 / NBRC 100064 / NCIMB 13643</strain>
    </source>
</reference>
<reference evidence="3 4" key="1">
    <citation type="journal article" date="2011" name="Stand. Genomic Sci.">
        <title>Complete genome sequence of the gliding, heparinolytic Pedobacter saltans type strain (113).</title>
        <authorList>
            <person name="Liolios K."/>
            <person name="Sikorski J."/>
            <person name="Lu M."/>
            <person name="Nolan M."/>
            <person name="Lapidus A."/>
            <person name="Lucas S."/>
            <person name="Hammon N."/>
            <person name="Deshpande S."/>
            <person name="Cheng J.F."/>
            <person name="Tapia R."/>
            <person name="Han C."/>
            <person name="Goodwin L."/>
            <person name="Pitluck S."/>
            <person name="Huntemann M."/>
            <person name="Ivanova N."/>
            <person name="Pagani I."/>
            <person name="Mavromatis K."/>
            <person name="Ovchinikova G."/>
            <person name="Pati A."/>
            <person name="Chen A."/>
            <person name="Palaniappan K."/>
            <person name="Land M."/>
            <person name="Hauser L."/>
            <person name="Brambilla E.M."/>
            <person name="Kotsyurbenko O."/>
            <person name="Rohde M."/>
            <person name="Tindall B.J."/>
            <person name="Abt B."/>
            <person name="Goker M."/>
            <person name="Detter J.C."/>
            <person name="Woyke T."/>
            <person name="Bristow J."/>
            <person name="Eisen J.A."/>
            <person name="Markowitz V."/>
            <person name="Hugenholtz P."/>
            <person name="Klenk H.P."/>
            <person name="Kyrpides N.C."/>
        </authorList>
    </citation>
    <scope>NUCLEOTIDE SEQUENCE [LARGE SCALE GENOMIC DNA]</scope>
    <source>
        <strain evidence="4">ATCC 51119 / DSM 12145 / JCM 21818 / LMG 10337 / NBRC 100064 / NCIMB 13643</strain>
    </source>
</reference>
<feature type="domain" description="Glycosyltransferase 2-like" evidence="2">
    <location>
        <begin position="8"/>
        <end position="135"/>
    </location>
</feature>
<dbReference type="SUPFAM" id="SSF53448">
    <property type="entry name" value="Nucleotide-diphospho-sugar transferases"/>
    <property type="match status" value="1"/>
</dbReference>
<keyword evidence="3" id="KW-0808">Transferase</keyword>
<dbReference type="STRING" id="762903.Pedsa_2326"/>
<feature type="transmembrane region" description="Helical" evidence="1">
    <location>
        <begin position="256"/>
        <end position="281"/>
    </location>
</feature>
<gene>
    <name evidence="3" type="ordered locus">Pedsa_2326</name>
</gene>
<accession>F0SD88</accession>
<keyword evidence="1" id="KW-1133">Transmembrane helix</keyword>
<keyword evidence="1" id="KW-0472">Membrane</keyword>
<dbReference type="Proteomes" id="UP000000310">
    <property type="component" value="Chromosome"/>
</dbReference>
<dbReference type="GO" id="GO:0016740">
    <property type="term" value="F:transferase activity"/>
    <property type="evidence" value="ECO:0007669"/>
    <property type="project" value="UniProtKB-KW"/>
</dbReference>
<evidence type="ECO:0000259" key="2">
    <source>
        <dbReference type="Pfam" id="PF00535"/>
    </source>
</evidence>
<dbReference type="AlphaFoldDB" id="F0SD88"/>